<gene>
    <name evidence="3" type="ORF">MERR_LOCUS39005</name>
</gene>
<dbReference type="AlphaFoldDB" id="A0A6D2KIL7"/>
<dbReference type="InterPro" id="IPR025452">
    <property type="entry name" value="DUF4218"/>
</dbReference>
<comment type="caution">
    <text evidence="3">The sequence shown here is derived from an EMBL/GenBank/DDBJ whole genome shotgun (WGS) entry which is preliminary data.</text>
</comment>
<feature type="domain" description="DUF4218" evidence="2">
    <location>
        <begin position="273"/>
        <end position="373"/>
    </location>
</feature>
<proteinExistence type="predicted"/>
<dbReference type="PANTHER" id="PTHR48258">
    <property type="entry name" value="DUF4218 DOMAIN-CONTAINING PROTEIN-RELATED"/>
    <property type="match status" value="1"/>
</dbReference>
<dbReference type="Proteomes" id="UP000467841">
    <property type="component" value="Unassembled WGS sequence"/>
</dbReference>
<keyword evidence="4" id="KW-1185">Reference proteome</keyword>
<evidence type="ECO:0000313" key="4">
    <source>
        <dbReference type="Proteomes" id="UP000467841"/>
    </source>
</evidence>
<dbReference type="InterPro" id="IPR004242">
    <property type="entry name" value="Transposase_21"/>
</dbReference>
<dbReference type="Pfam" id="PF13952">
    <property type="entry name" value="DUF4216"/>
    <property type="match status" value="1"/>
</dbReference>
<dbReference type="InterPro" id="IPR025312">
    <property type="entry name" value="DUF4216"/>
</dbReference>
<organism evidence="3 4">
    <name type="scientific">Microthlaspi erraticum</name>
    <dbReference type="NCBI Taxonomy" id="1685480"/>
    <lineage>
        <taxon>Eukaryota</taxon>
        <taxon>Viridiplantae</taxon>
        <taxon>Streptophyta</taxon>
        <taxon>Embryophyta</taxon>
        <taxon>Tracheophyta</taxon>
        <taxon>Spermatophyta</taxon>
        <taxon>Magnoliopsida</taxon>
        <taxon>eudicotyledons</taxon>
        <taxon>Gunneridae</taxon>
        <taxon>Pentapetalae</taxon>
        <taxon>rosids</taxon>
        <taxon>malvids</taxon>
        <taxon>Brassicales</taxon>
        <taxon>Brassicaceae</taxon>
        <taxon>Coluteocarpeae</taxon>
        <taxon>Microthlaspi</taxon>
    </lineage>
</organism>
<dbReference type="Pfam" id="PF02992">
    <property type="entry name" value="Transposase_21"/>
    <property type="match status" value="1"/>
</dbReference>
<dbReference type="Pfam" id="PF13960">
    <property type="entry name" value="DUF4218"/>
    <property type="match status" value="1"/>
</dbReference>
<dbReference type="EMBL" id="CACVBM020001491">
    <property type="protein sequence ID" value="CAA7051770.1"/>
    <property type="molecule type" value="Genomic_DNA"/>
</dbReference>
<evidence type="ECO:0000259" key="1">
    <source>
        <dbReference type="Pfam" id="PF13952"/>
    </source>
</evidence>
<name>A0A6D2KIL7_9BRAS</name>
<evidence type="ECO:0008006" key="5">
    <source>
        <dbReference type="Google" id="ProtNLM"/>
    </source>
</evidence>
<reference evidence="3" key="1">
    <citation type="submission" date="2020-01" db="EMBL/GenBank/DDBJ databases">
        <authorList>
            <person name="Mishra B."/>
        </authorList>
    </citation>
    <scope>NUCLEOTIDE SEQUENCE [LARGE SCALE GENOMIC DNA]</scope>
</reference>
<dbReference type="OrthoDB" id="1932595at2759"/>
<feature type="domain" description="DUF4216" evidence="1">
    <location>
        <begin position="426"/>
        <end position="493"/>
    </location>
</feature>
<evidence type="ECO:0000313" key="3">
    <source>
        <dbReference type="EMBL" id="CAA7051770.1"/>
    </source>
</evidence>
<accession>A0A6D2KIL7</accession>
<protein>
    <recommendedName>
        <fullName evidence="5">DUF4218 domain-containing protein</fullName>
    </recommendedName>
</protein>
<sequence length="541" mass="62370">MYSFWPVLLVNYNLPPDLCMKKENIMLTLLIPGPHQPGNSIDVYLEPLIEDLNHLWNNGEVTYDAFSCKVKGKMGCPLCGKNTDCMWLKFSRKHVNFKNEFGNLKRSGRKRKKPVCTSVGSEVEDLSSESEEEEEEELQVDVEELLRWKKKSIFFKLPYWEELPVRHNLDVMHIERNVAASIVSTLLHCGKSKDGLQARKDLEELGIRKDLHPTIKGKQTYLPAAPWSLSKTEKKIFCRRLLDFKGPDGYCSDISRGVSLDECKRVIDREQLVMEAEIVETLCMFERFFPPSFFDIMVHLTVHLGREARLGGPVHFRWMYPFERYMKVLKDFVRNPARPEGCIAESYLAEECIQFCSDFLRNTTTVQEKLDRNTEYENVSILEGRPISAGSPVTLTEMEKNIAHLAVIQNMAVVEPYVEVTEIILLDYNVFYVALFRCQWAVLGNGVKKEDGFTLVNLHHNQTSFLRDPYILASQAKQVFYSREDESSSWYVVMRGPCRRYSKEEVQEGNADIGPLPSTVVMDVDMDESENSRTDCQGIYV</sequence>
<evidence type="ECO:0000259" key="2">
    <source>
        <dbReference type="Pfam" id="PF13960"/>
    </source>
</evidence>